<gene>
    <name evidence="1" type="ORF">OWV82_011422</name>
</gene>
<organism evidence="1 2">
    <name type="scientific">Melia azedarach</name>
    <name type="common">Chinaberry tree</name>
    <dbReference type="NCBI Taxonomy" id="155640"/>
    <lineage>
        <taxon>Eukaryota</taxon>
        <taxon>Viridiplantae</taxon>
        <taxon>Streptophyta</taxon>
        <taxon>Embryophyta</taxon>
        <taxon>Tracheophyta</taxon>
        <taxon>Spermatophyta</taxon>
        <taxon>Magnoliopsida</taxon>
        <taxon>eudicotyledons</taxon>
        <taxon>Gunneridae</taxon>
        <taxon>Pentapetalae</taxon>
        <taxon>rosids</taxon>
        <taxon>malvids</taxon>
        <taxon>Sapindales</taxon>
        <taxon>Meliaceae</taxon>
        <taxon>Melia</taxon>
    </lineage>
</organism>
<accession>A0ACC1XZ15</accession>
<comment type="caution">
    <text evidence="1">The sequence shown here is derived from an EMBL/GenBank/DDBJ whole genome shotgun (WGS) entry which is preliminary data.</text>
</comment>
<reference evidence="1 2" key="1">
    <citation type="journal article" date="2023" name="Science">
        <title>Complex scaffold remodeling in plant triterpene biosynthesis.</title>
        <authorList>
            <person name="De La Pena R."/>
            <person name="Hodgson H."/>
            <person name="Liu J.C."/>
            <person name="Stephenson M.J."/>
            <person name="Martin A.C."/>
            <person name="Owen C."/>
            <person name="Harkess A."/>
            <person name="Leebens-Mack J."/>
            <person name="Jimenez L.E."/>
            <person name="Osbourn A."/>
            <person name="Sattely E.S."/>
        </authorList>
    </citation>
    <scope>NUCLEOTIDE SEQUENCE [LARGE SCALE GENOMIC DNA]</scope>
    <source>
        <strain evidence="2">cv. JPN11</strain>
        <tissue evidence="1">Leaf</tissue>
    </source>
</reference>
<evidence type="ECO:0000313" key="2">
    <source>
        <dbReference type="Proteomes" id="UP001164539"/>
    </source>
</evidence>
<protein>
    <submittedName>
        <fullName evidence="1">Disease resistance protein</fullName>
    </submittedName>
</protein>
<sequence>MAEAILQVVIENLNSLMGKELGLLYGVEKEMEKLSSTLSTIQAVLEDAEERQPTDKPLQNWLRKLKDAAYELDDILDECATEASRLSINMTVSQRRVQVIVRRETGSVVTQRKVHGREEDRERILECLVKDVANSDDISIYPVVVIDSVCRNVGEVLSLDLLQRRLSGMLNGKRHLLVLDNVWNEDQQKWNQLKYTLNCGAQGSSIILTTRLAKVASIVGTLPVHHLSGLSEDDCWSLFKQQAFAENTEQPLTILVVGKEIVKKCKGVSLPAKTFLKTSGKEPRRRTFSHTGIEYRWQYFIQI</sequence>
<keyword evidence="2" id="KW-1185">Reference proteome</keyword>
<dbReference type="Proteomes" id="UP001164539">
    <property type="component" value="Chromosome 6"/>
</dbReference>
<proteinExistence type="predicted"/>
<dbReference type="EMBL" id="CM051399">
    <property type="protein sequence ID" value="KAJ4716398.1"/>
    <property type="molecule type" value="Genomic_DNA"/>
</dbReference>
<evidence type="ECO:0000313" key="1">
    <source>
        <dbReference type="EMBL" id="KAJ4716398.1"/>
    </source>
</evidence>
<name>A0ACC1XZ15_MELAZ</name>